<gene>
    <name evidence="2" type="ORF">IAB16_05080</name>
</gene>
<reference evidence="2" key="1">
    <citation type="submission" date="2020-10" db="EMBL/GenBank/DDBJ databases">
        <authorList>
            <person name="Gilroy R."/>
        </authorList>
    </citation>
    <scope>NUCLEOTIDE SEQUENCE</scope>
    <source>
        <strain evidence="2">517</strain>
    </source>
</reference>
<dbReference type="SUPFAM" id="SSF53756">
    <property type="entry name" value="UDP-Glycosyltransferase/glycogen phosphorylase"/>
    <property type="match status" value="1"/>
</dbReference>
<dbReference type="Gene3D" id="3.40.50.2000">
    <property type="entry name" value="Glycogen Phosphorylase B"/>
    <property type="match status" value="2"/>
</dbReference>
<evidence type="ECO:0000313" key="3">
    <source>
        <dbReference type="Proteomes" id="UP000727857"/>
    </source>
</evidence>
<evidence type="ECO:0000313" key="2">
    <source>
        <dbReference type="EMBL" id="MBO8424370.1"/>
    </source>
</evidence>
<feature type="domain" description="Glycosyltransferase subfamily 4-like N-terminal" evidence="1">
    <location>
        <begin position="25"/>
        <end position="181"/>
    </location>
</feature>
<organism evidence="2 3">
    <name type="scientific">Candidatus Stercoripulliclostridium pullicola</name>
    <dbReference type="NCBI Taxonomy" id="2840953"/>
    <lineage>
        <taxon>Bacteria</taxon>
        <taxon>Bacillati</taxon>
        <taxon>Bacillota</taxon>
        <taxon>Clostridia</taxon>
        <taxon>Eubacteriales</taxon>
        <taxon>Candidatus Stercoripulliclostridium</taxon>
    </lineage>
</organism>
<dbReference type="Proteomes" id="UP000727857">
    <property type="component" value="Unassembled WGS sequence"/>
</dbReference>
<dbReference type="InterPro" id="IPR050194">
    <property type="entry name" value="Glycosyltransferase_grp1"/>
</dbReference>
<sequence length="376" mass="41946">MAYDGNTYKEEPVRIAEVLGNAATGGVMNWLMNFYRHIDRSRIQFDFYMYAPSPYDDEIRALGGRVFYYPGVVTHVFGAIRTLKKAFKKEKYPIVHVHMTTLSFVALYAAKRAGVKRRICHAHSTADRAEGWKWIVKNMLKPLAGLFATDLAGCSELGIGWLYGRKAKDAVLIHNAIDTARFAGAYAEVAAADADDEAPVKTIGFIGRFEKQKNVGYLVEVFKDVAAARKDVRLLLVGAGREYAEIVEKVKKLGLTERVEFRDWCNDIERYYAEIDVLALPSLFEGLPMVAVEAQAAGIPCVLSDNITKEAAVTPKCEFVPLADRGKWVEALSRALDEGREYGTRALEGSAYDIRTEADKLTEYYLEKVAEGGGRE</sequence>
<dbReference type="PANTHER" id="PTHR45947:SF3">
    <property type="entry name" value="SULFOQUINOVOSYL TRANSFERASE SQD2"/>
    <property type="match status" value="1"/>
</dbReference>
<dbReference type="EMBL" id="JADINF010000128">
    <property type="protein sequence ID" value="MBO8424370.1"/>
    <property type="molecule type" value="Genomic_DNA"/>
</dbReference>
<dbReference type="Pfam" id="PF13439">
    <property type="entry name" value="Glyco_transf_4"/>
    <property type="match status" value="1"/>
</dbReference>
<dbReference type="AlphaFoldDB" id="A0A940DJ06"/>
<evidence type="ECO:0000259" key="1">
    <source>
        <dbReference type="Pfam" id="PF13439"/>
    </source>
</evidence>
<comment type="caution">
    <text evidence="2">The sequence shown here is derived from an EMBL/GenBank/DDBJ whole genome shotgun (WGS) entry which is preliminary data.</text>
</comment>
<proteinExistence type="predicted"/>
<dbReference type="PANTHER" id="PTHR45947">
    <property type="entry name" value="SULFOQUINOVOSYL TRANSFERASE SQD2"/>
    <property type="match status" value="1"/>
</dbReference>
<accession>A0A940DJ06</accession>
<dbReference type="GO" id="GO:0016757">
    <property type="term" value="F:glycosyltransferase activity"/>
    <property type="evidence" value="ECO:0007669"/>
    <property type="project" value="TreeGrafter"/>
</dbReference>
<protein>
    <submittedName>
        <fullName evidence="2">Glycosyltransferase</fullName>
    </submittedName>
</protein>
<reference evidence="2" key="2">
    <citation type="journal article" date="2021" name="PeerJ">
        <title>Extensive microbial diversity within the chicken gut microbiome revealed by metagenomics and culture.</title>
        <authorList>
            <person name="Gilroy R."/>
            <person name="Ravi A."/>
            <person name="Getino M."/>
            <person name="Pursley I."/>
            <person name="Horton D.L."/>
            <person name="Alikhan N.F."/>
            <person name="Baker D."/>
            <person name="Gharbi K."/>
            <person name="Hall N."/>
            <person name="Watson M."/>
            <person name="Adriaenssens E.M."/>
            <person name="Foster-Nyarko E."/>
            <person name="Jarju S."/>
            <person name="Secka A."/>
            <person name="Antonio M."/>
            <person name="Oren A."/>
            <person name="Chaudhuri R.R."/>
            <person name="La Ragione R."/>
            <person name="Hildebrand F."/>
            <person name="Pallen M.J."/>
        </authorList>
    </citation>
    <scope>NUCLEOTIDE SEQUENCE</scope>
    <source>
        <strain evidence="2">517</strain>
    </source>
</reference>
<name>A0A940DJ06_9FIRM</name>
<dbReference type="Pfam" id="PF13692">
    <property type="entry name" value="Glyco_trans_1_4"/>
    <property type="match status" value="1"/>
</dbReference>
<dbReference type="InterPro" id="IPR028098">
    <property type="entry name" value="Glyco_trans_4-like_N"/>
</dbReference>